<reference evidence="2" key="1">
    <citation type="submission" date="2025-08" db="UniProtKB">
        <authorList>
            <consortium name="RefSeq"/>
        </authorList>
    </citation>
    <scope>IDENTIFICATION</scope>
    <source>
        <tissue evidence="2">Blood</tissue>
    </source>
</reference>
<keyword evidence="1" id="KW-1185">Reference proteome</keyword>
<evidence type="ECO:0000313" key="2">
    <source>
        <dbReference type="RefSeq" id="XP_074234750.1"/>
    </source>
</evidence>
<sequence length="242" mass="27698">MGMSQYYQFFPELLCLQKHQWKHIYGCHTTGPAGMIPQTDVCVLGAVPCQCHPKCSICIWEIMLKPWWECLSDDSSFDIVLITQLQYLKRRQESWTRSWSRELSNFFKCTLTLHKFLPVSASRLQEELAILRGPRSLTSKLMTGRSSTVCPFRFCKLTRNLMSLGSSSISNLHSFPKKRPKTSSTEGGSPSITLIHPQNSAQFPWIHQPQQASWYPPTFHLESNRNTSGNISMDVIQQGLLE</sequence>
<dbReference type="RefSeq" id="XP_074234750.1">
    <property type="nucleotide sequence ID" value="XM_074378649.1"/>
</dbReference>
<name>A0AC58RJP7_CAMBA</name>
<dbReference type="Proteomes" id="UP001732780">
    <property type="component" value="Chromosome 14"/>
</dbReference>
<protein>
    <submittedName>
        <fullName evidence="2">Uncharacterized protein LOC123617857</fullName>
    </submittedName>
</protein>
<gene>
    <name evidence="2" type="primary">LOC123617857</name>
</gene>
<accession>A0AC58RJP7</accession>
<evidence type="ECO:0000313" key="1">
    <source>
        <dbReference type="Proteomes" id="UP001732780"/>
    </source>
</evidence>
<organism evidence="1 2">
    <name type="scientific">Camelus bactrianus</name>
    <name type="common">Bactrian camel</name>
    <dbReference type="NCBI Taxonomy" id="9837"/>
    <lineage>
        <taxon>Eukaryota</taxon>
        <taxon>Metazoa</taxon>
        <taxon>Chordata</taxon>
        <taxon>Craniata</taxon>
        <taxon>Vertebrata</taxon>
        <taxon>Euteleostomi</taxon>
        <taxon>Mammalia</taxon>
        <taxon>Eutheria</taxon>
        <taxon>Laurasiatheria</taxon>
        <taxon>Artiodactyla</taxon>
        <taxon>Tylopoda</taxon>
        <taxon>Camelidae</taxon>
        <taxon>Camelus</taxon>
    </lineage>
</organism>
<proteinExistence type="predicted"/>